<protein>
    <recommendedName>
        <fullName evidence="1">Haem-binding uptake Tiki superfamily ChaN domain-containing protein</fullName>
    </recommendedName>
</protein>
<dbReference type="Pfam" id="PF04187">
    <property type="entry name" value="Cofac_haem_bdg"/>
    <property type="match status" value="1"/>
</dbReference>
<keyword evidence="3" id="KW-1185">Reference proteome</keyword>
<dbReference type="AlphaFoldDB" id="D8PA66"/>
<gene>
    <name evidence="2" type="ORF">NIDE0346</name>
</gene>
<dbReference type="HOGENOM" id="CLU_820593_0_0_0"/>
<proteinExistence type="predicted"/>
<dbReference type="SUPFAM" id="SSF159501">
    <property type="entry name" value="EreA/ChaN-like"/>
    <property type="match status" value="1"/>
</dbReference>
<dbReference type="KEGG" id="nde:NIDE0346"/>
<dbReference type="CDD" id="cd14727">
    <property type="entry name" value="ChanN-like"/>
    <property type="match status" value="1"/>
</dbReference>
<dbReference type="Gene3D" id="3.40.50.11550">
    <property type="match status" value="1"/>
</dbReference>
<dbReference type="EMBL" id="FP929003">
    <property type="protein sequence ID" value="CBK40125.1"/>
    <property type="molecule type" value="Genomic_DNA"/>
</dbReference>
<accession>D8PA66</accession>
<evidence type="ECO:0000313" key="2">
    <source>
        <dbReference type="EMBL" id="CBK40125.1"/>
    </source>
</evidence>
<evidence type="ECO:0000313" key="3">
    <source>
        <dbReference type="Proteomes" id="UP000001660"/>
    </source>
</evidence>
<dbReference type="InterPro" id="IPR007314">
    <property type="entry name" value="Cofac_haem-bd_dom"/>
</dbReference>
<sequence length="338" mass="38189">MNTFTTALVQKTRPVSGRLLILLGLILVMFGCQAKDRSAIVTHQAWDEWAVGQVVDARTGLAVPMQPWLETLATYDVIYLGEEHHNRSHIDAALRVVRSLMSHGRRPWLAMEMFGWDGQPALDRYLRSEKIVRSEFLEQVLWKQNWGGAFEDYEPLMEFAKGQHLPLLAMNPPKSLIRQVVKQGLIQAKEQPEWRQWGMAGEDIVDAPAYRSRILSQLQDCHGGGSPEDYQTMYEASMVRDEGMAKTLAAAVKQLRVDPSSGQGPLLSYTGGGHVQYRLPVPDRVARRVPEGLKQVTVYMATFERERAAELHQAMQEGIADYVWLTPQGAQGPPRRCR</sequence>
<organism evidence="2 3">
    <name type="scientific">Nitrospira defluvii</name>
    <dbReference type="NCBI Taxonomy" id="330214"/>
    <lineage>
        <taxon>Bacteria</taxon>
        <taxon>Pseudomonadati</taxon>
        <taxon>Nitrospirota</taxon>
        <taxon>Nitrospiria</taxon>
        <taxon>Nitrospirales</taxon>
        <taxon>Nitrospiraceae</taxon>
        <taxon>Nitrospira</taxon>
    </lineage>
</organism>
<name>D8PA66_9BACT</name>
<dbReference type="OrthoDB" id="9795827at2"/>
<dbReference type="STRING" id="330214.NIDE0346"/>
<evidence type="ECO:0000259" key="1">
    <source>
        <dbReference type="Pfam" id="PF04187"/>
    </source>
</evidence>
<reference evidence="2 3" key="1">
    <citation type="journal article" date="2010" name="Proc. Natl. Acad. Sci. U.S.A.">
        <title>A Nitrospira metagenome illuminates the physiology and evolution of globally important nitrite-oxidizing bacteria.</title>
        <authorList>
            <person name="Lucker S."/>
            <person name="Wagner M."/>
            <person name="Maixner F."/>
            <person name="Pelletier E."/>
            <person name="Koch H."/>
            <person name="Vacherie B."/>
            <person name="Rattei T."/>
            <person name="Sinninghe Damste J."/>
            <person name="Spieck E."/>
            <person name="Le Paslier D."/>
            <person name="Daims H."/>
        </authorList>
    </citation>
    <scope>NUCLEOTIDE SEQUENCE [LARGE SCALE GENOMIC DNA]</scope>
</reference>
<dbReference type="eggNOG" id="COG3016">
    <property type="taxonomic scope" value="Bacteria"/>
</dbReference>
<dbReference type="Proteomes" id="UP000001660">
    <property type="component" value="Chromosome"/>
</dbReference>
<feature type="domain" description="Haem-binding uptake Tiki superfamily ChaN" evidence="1">
    <location>
        <begin position="69"/>
        <end position="285"/>
    </location>
</feature>